<reference evidence="2 3" key="1">
    <citation type="submission" date="2020-07" db="EMBL/GenBank/DDBJ databases">
        <title>Comparative genomics of pyrophilous fungi reveals a link between fire events and developmental genes.</title>
        <authorList>
            <consortium name="DOE Joint Genome Institute"/>
            <person name="Steindorff A.S."/>
            <person name="Carver A."/>
            <person name="Calhoun S."/>
            <person name="Stillman K."/>
            <person name="Liu H."/>
            <person name="Lipzen A."/>
            <person name="Pangilinan J."/>
            <person name="Labutti K."/>
            <person name="Bruns T.D."/>
            <person name="Grigoriev I.V."/>
        </authorList>
    </citation>
    <scope>NUCLEOTIDE SEQUENCE [LARGE SCALE GENOMIC DNA]</scope>
    <source>
        <strain evidence="2 3">CBS 144469</strain>
    </source>
</reference>
<evidence type="ECO:0000313" key="2">
    <source>
        <dbReference type="EMBL" id="KAF6758035.1"/>
    </source>
</evidence>
<accession>A0A8H6I3A3</accession>
<sequence length="218" mass="24319">MSSQPSFAHTNSPFLTSTLLDSIRTLHSLSAHLAESITLLDVLKFAVNAAHAEEFILLTQPAERPLQLVPVILPPAVCVMLSKCCGLPVAAMPHLWSAFGSQIWQQKTSLLQDDFAVYLVHGPEDQLLPPFRSCSNHGCTRTERGLRMNKVEQRRVVLLTLDRGAVPATSIHLYCEGTNIACKINYHHNYQVDVHRGRARWGRTTARRGLRLGRRGHS</sequence>
<protein>
    <recommendedName>
        <fullName evidence="1">CxC5 like cysteine cluster associated with KDZ domain-containing protein</fullName>
    </recommendedName>
</protein>
<feature type="domain" description="CxC5 like cysteine cluster associated with KDZ" evidence="1">
    <location>
        <begin position="126"/>
        <end position="193"/>
    </location>
</feature>
<evidence type="ECO:0000313" key="3">
    <source>
        <dbReference type="Proteomes" id="UP000521943"/>
    </source>
</evidence>
<dbReference type="EMBL" id="JACGCI010000020">
    <property type="protein sequence ID" value="KAF6758035.1"/>
    <property type="molecule type" value="Genomic_DNA"/>
</dbReference>
<comment type="caution">
    <text evidence="2">The sequence shown here is derived from an EMBL/GenBank/DDBJ whole genome shotgun (WGS) entry which is preliminary data.</text>
</comment>
<evidence type="ECO:0000259" key="1">
    <source>
        <dbReference type="Pfam" id="PF18718"/>
    </source>
</evidence>
<dbReference type="InterPro" id="IPR041539">
    <property type="entry name" value="CxC5"/>
</dbReference>
<dbReference type="Pfam" id="PF18718">
    <property type="entry name" value="CxC5"/>
    <property type="match status" value="1"/>
</dbReference>
<dbReference type="Proteomes" id="UP000521943">
    <property type="component" value="Unassembled WGS sequence"/>
</dbReference>
<name>A0A8H6I3A3_9AGAR</name>
<dbReference type="OrthoDB" id="3055037at2759"/>
<keyword evidence="3" id="KW-1185">Reference proteome</keyword>
<organism evidence="2 3">
    <name type="scientific">Ephemerocybe angulata</name>
    <dbReference type="NCBI Taxonomy" id="980116"/>
    <lineage>
        <taxon>Eukaryota</taxon>
        <taxon>Fungi</taxon>
        <taxon>Dikarya</taxon>
        <taxon>Basidiomycota</taxon>
        <taxon>Agaricomycotina</taxon>
        <taxon>Agaricomycetes</taxon>
        <taxon>Agaricomycetidae</taxon>
        <taxon>Agaricales</taxon>
        <taxon>Agaricineae</taxon>
        <taxon>Psathyrellaceae</taxon>
        <taxon>Ephemerocybe</taxon>
    </lineage>
</organism>
<dbReference type="AlphaFoldDB" id="A0A8H6I3A3"/>
<gene>
    <name evidence="2" type="ORF">DFP72DRAFT_808407</name>
</gene>
<proteinExistence type="predicted"/>